<organism evidence="1 2">
    <name type="scientific">Pseudolysinimonas yzui</name>
    <dbReference type="NCBI Taxonomy" id="2708254"/>
    <lineage>
        <taxon>Bacteria</taxon>
        <taxon>Bacillati</taxon>
        <taxon>Actinomycetota</taxon>
        <taxon>Actinomycetes</taxon>
        <taxon>Micrococcales</taxon>
        <taxon>Microbacteriaceae</taxon>
        <taxon>Pseudolysinimonas</taxon>
    </lineage>
</organism>
<evidence type="ECO:0000313" key="1">
    <source>
        <dbReference type="EMBL" id="GHF26054.1"/>
    </source>
</evidence>
<evidence type="ECO:0000313" key="2">
    <source>
        <dbReference type="Proteomes" id="UP000617531"/>
    </source>
</evidence>
<dbReference type="AlphaFoldDB" id="A0A8J3GSK2"/>
<reference evidence="1" key="2">
    <citation type="submission" date="2020-09" db="EMBL/GenBank/DDBJ databases">
        <authorList>
            <person name="Sun Q."/>
            <person name="Zhou Y."/>
        </authorList>
    </citation>
    <scope>NUCLEOTIDE SEQUENCE</scope>
    <source>
        <strain evidence="1">CGMCC 1.16548</strain>
    </source>
</reference>
<keyword evidence="2" id="KW-1185">Reference proteome</keyword>
<accession>A0A8J3GSK2</accession>
<dbReference type="EMBL" id="BNAI01000011">
    <property type="protein sequence ID" value="GHF26054.1"/>
    <property type="molecule type" value="Genomic_DNA"/>
</dbReference>
<gene>
    <name evidence="1" type="ORF">GCM10011600_28750</name>
</gene>
<reference evidence="1" key="1">
    <citation type="journal article" date="2014" name="Int. J. Syst. Evol. Microbiol.">
        <title>Complete genome sequence of Corynebacterium casei LMG S-19264T (=DSM 44701T), isolated from a smear-ripened cheese.</title>
        <authorList>
            <consortium name="US DOE Joint Genome Institute (JGI-PGF)"/>
            <person name="Walter F."/>
            <person name="Albersmeier A."/>
            <person name="Kalinowski J."/>
            <person name="Ruckert C."/>
        </authorList>
    </citation>
    <scope>NUCLEOTIDE SEQUENCE</scope>
    <source>
        <strain evidence="1">CGMCC 1.16548</strain>
    </source>
</reference>
<name>A0A8J3GSK2_9MICO</name>
<dbReference type="Proteomes" id="UP000617531">
    <property type="component" value="Unassembled WGS sequence"/>
</dbReference>
<proteinExistence type="predicted"/>
<comment type="caution">
    <text evidence="1">The sequence shown here is derived from an EMBL/GenBank/DDBJ whole genome shotgun (WGS) entry which is preliminary data.</text>
</comment>
<protein>
    <submittedName>
        <fullName evidence="1">Uncharacterized protein</fullName>
    </submittedName>
</protein>
<sequence>MGFFDQLADSFRSAVGSVDNDLLTTGILGRADLLAVDLSGTTMQFGNGLVERKCTFSLQVYLDGETPYPATCVQRVQEIYIPQLVPGQTALAVRVDPAILENGTDAAVVLVANQPMGLTSSAGDPVQALTLTVDKGAESYQVQVGNGVPNSALPLLFPGSKLHAKIGDGPNDVVVDWAKGARA</sequence>